<dbReference type="OrthoDB" id="9806984at2"/>
<feature type="domain" description="Mce/MlaD" evidence="8">
    <location>
        <begin position="394"/>
        <end position="455"/>
    </location>
</feature>
<dbReference type="PANTHER" id="PTHR30462">
    <property type="entry name" value="INTERMEMBRANE TRANSPORT PROTEIN PQIB-RELATED"/>
    <property type="match status" value="1"/>
</dbReference>
<evidence type="ECO:0000256" key="3">
    <source>
        <dbReference type="ARBA" id="ARBA00022519"/>
    </source>
</evidence>
<evidence type="ECO:0000259" key="8">
    <source>
        <dbReference type="Pfam" id="PF02470"/>
    </source>
</evidence>
<keyword evidence="3" id="KW-0997">Cell inner membrane</keyword>
<evidence type="ECO:0000256" key="2">
    <source>
        <dbReference type="ARBA" id="ARBA00022475"/>
    </source>
</evidence>
<proteinExistence type="predicted"/>
<evidence type="ECO:0000256" key="4">
    <source>
        <dbReference type="ARBA" id="ARBA00022692"/>
    </source>
</evidence>
<reference evidence="10" key="1">
    <citation type="submission" date="2015-10" db="EMBL/GenBank/DDBJ databases">
        <title>Complete Genome Sequencing of Klebsiella sp. strain G5.</title>
        <authorList>
            <person name="Chan K.-G."/>
            <person name="Chen J.-W."/>
        </authorList>
    </citation>
    <scope>NUCLEOTIDE SEQUENCE [LARGE SCALE GENOMIC DNA]</scope>
    <source>
        <strain evidence="10">G5</strain>
    </source>
</reference>
<evidence type="ECO:0000313" key="10">
    <source>
        <dbReference type="Proteomes" id="UP000069162"/>
    </source>
</evidence>
<dbReference type="AlphaFoldDB" id="A0A806X6G6"/>
<dbReference type="PANTHER" id="PTHR30462:SF0">
    <property type="entry name" value="INTERMEMBRANE TRANSPORT PROTEIN YEBT"/>
    <property type="match status" value="1"/>
</dbReference>
<evidence type="ECO:0000256" key="1">
    <source>
        <dbReference type="ARBA" id="ARBA00004533"/>
    </source>
</evidence>
<feature type="domain" description="Mce/MlaD" evidence="8">
    <location>
        <begin position="45"/>
        <end position="137"/>
    </location>
</feature>
<keyword evidence="5 7" id="KW-1133">Transmembrane helix</keyword>
<accession>A0A806X6G6</accession>
<keyword evidence="2" id="KW-1003">Cell membrane</keyword>
<sequence length="878" mass="94849">MSQETPASPTEARIKTKRRISPFWLLPVIAFMIAGWLIWNTYDDRGTTITIDFMSADGIVPGRTPVRYQGVEVGTVEDITLSKDLNKIEVKASIKGDLKDALRADTQFWLVTPKASLAGVSGLDALVGGNYIGMMPGKGIPQSHFTALDTQPRYRLNNGELMIHLRAPDLGSLNSGSLVYFRKIPVGKVYDYTLNDNKQGVTVDILIDRRFTNLVKKGSRFWNVSGIKADVGLSGAKVQLESLAALVNGAIAFDSPENSESARQNDEFSLYEDLAHSQRGVLVKLDLPDGAGLKAGSTPLMYQGLEVGQLTKLTLNPGGAVSGEMTVDPSVVNLLRTNTRIELRNPKLSLENTSLSSLLTGSTFELVPGEGEPRDQFVVLPADKTLLQEPGVETLTLTAPESYGIDAGQPLILHGIKVGQVLERTLSNQGISFAVAIDPQYRNLMHGDSKFVVNSRMDVKVGIDGVQFLGASASEWLNGGIRILPGTSGAMKSSYPLYANLEKAQENSISDLPTTTLTLTADTLPDVQAGSVVLYRKFEVGEVITVRPKANAFDISLHIKPEYRNLLTTNSVFWAEGGAKVQLNGSGLTVQASPLSRALKGAISFDNLSGASANARKGGKQILYPSETAARAVGGQITLHAFDAGKLSPGMPIRYLGIDIGQIQSLDLVTERNEVQVKAVLYPEYVDNFARSGTRFSVVTPQISAAGVEHLDTILQPYINVEPGRGGNPRRDFELQEATITDSRYLDGLSIVVEAPEAGSLSIGTPVLFRGIEVGTVTGMQLGSLSDRVMVALRISKRYQHLVRNNSVFWLASGYSLNFGLVGGVVKTGTFNQFIRGGIAFATPPGIPLAPKAQEGKHFLLQETEPKEWRDWGTALPR</sequence>
<keyword evidence="6 7" id="KW-0472">Membrane</keyword>
<dbReference type="Proteomes" id="UP000069162">
    <property type="component" value="Chromosome"/>
</dbReference>
<gene>
    <name evidence="9" type="ORF">AO703_12390</name>
</gene>
<dbReference type="InterPro" id="IPR051800">
    <property type="entry name" value="PqiA-PqiB_transport"/>
</dbReference>
<dbReference type="RefSeq" id="WP_062741365.1">
    <property type="nucleotide sequence ID" value="NZ_CP012871.1"/>
</dbReference>
<dbReference type="InterPro" id="IPR003399">
    <property type="entry name" value="Mce/MlaD"/>
</dbReference>
<evidence type="ECO:0000256" key="7">
    <source>
        <dbReference type="SAM" id="Phobius"/>
    </source>
</evidence>
<evidence type="ECO:0000256" key="6">
    <source>
        <dbReference type="ARBA" id="ARBA00023136"/>
    </source>
</evidence>
<evidence type="ECO:0000313" key="9">
    <source>
        <dbReference type="EMBL" id="ALR77065.1"/>
    </source>
</evidence>
<dbReference type="EMBL" id="CP012871">
    <property type="protein sequence ID" value="ALR77065.1"/>
    <property type="molecule type" value="Genomic_DNA"/>
</dbReference>
<feature type="domain" description="Mce/MlaD" evidence="8">
    <location>
        <begin position="748"/>
        <end position="809"/>
    </location>
</feature>
<evidence type="ECO:0000256" key="5">
    <source>
        <dbReference type="ARBA" id="ARBA00022989"/>
    </source>
</evidence>
<name>A0A806X6G6_9ENTR</name>
<comment type="subcellular location">
    <subcellularLocation>
        <location evidence="1">Cell inner membrane</location>
    </subcellularLocation>
</comment>
<organism evidence="9 10">
    <name type="scientific">[Enterobacter] lignolyticus</name>
    <dbReference type="NCBI Taxonomy" id="1334193"/>
    <lineage>
        <taxon>Bacteria</taxon>
        <taxon>Pseudomonadati</taxon>
        <taxon>Pseudomonadota</taxon>
        <taxon>Gammaproteobacteria</taxon>
        <taxon>Enterobacterales</taxon>
        <taxon>Enterobacteriaceae</taxon>
        <taxon>Pluralibacter</taxon>
    </lineage>
</organism>
<feature type="domain" description="Mce/MlaD" evidence="8">
    <location>
        <begin position="280"/>
        <end position="349"/>
    </location>
</feature>
<dbReference type="KEGG" id="kle:AO703_12390"/>
<feature type="domain" description="Mce/MlaD" evidence="8">
    <location>
        <begin position="636"/>
        <end position="724"/>
    </location>
</feature>
<dbReference type="GO" id="GO:0005886">
    <property type="term" value="C:plasma membrane"/>
    <property type="evidence" value="ECO:0007669"/>
    <property type="project" value="UniProtKB-SubCell"/>
</dbReference>
<keyword evidence="4 7" id="KW-0812">Transmembrane</keyword>
<feature type="transmembrane region" description="Helical" evidence="7">
    <location>
        <begin position="21"/>
        <end position="39"/>
    </location>
</feature>
<feature type="domain" description="Mce/MlaD" evidence="8">
    <location>
        <begin position="163"/>
        <end position="220"/>
    </location>
</feature>
<dbReference type="Pfam" id="PF02470">
    <property type="entry name" value="MlaD"/>
    <property type="match status" value="6"/>
</dbReference>
<protein>
    <recommendedName>
        <fullName evidence="8">Mce/MlaD domain-containing protein</fullName>
    </recommendedName>
</protein>